<evidence type="ECO:0000256" key="1">
    <source>
        <dbReference type="SAM" id="MobiDB-lite"/>
    </source>
</evidence>
<dbReference type="Gene3D" id="3.30.1150.10">
    <property type="match status" value="1"/>
</dbReference>
<reference evidence="2 3" key="1">
    <citation type="journal article" date="2014" name="Antonie Van Leeuwenhoek">
        <title>Hyphomonas beringensis sp. nov. and Hyphomonas chukchiensis sp. nov., isolated from surface seawater of the Bering Sea and Chukchi Sea.</title>
        <authorList>
            <person name="Li C."/>
            <person name="Lai Q."/>
            <person name="Li G."/>
            <person name="Dong C."/>
            <person name="Wang J."/>
            <person name="Liao Y."/>
            <person name="Shao Z."/>
        </authorList>
    </citation>
    <scope>NUCLEOTIDE SEQUENCE [LARGE SCALE GENOMIC DNA]</scope>
    <source>
        <strain evidence="2 3">MHS-2</strain>
    </source>
</reference>
<keyword evidence="3" id="KW-1185">Reference proteome</keyword>
<evidence type="ECO:0000313" key="2">
    <source>
        <dbReference type="EMBL" id="KCZ92305.1"/>
    </source>
</evidence>
<sequence>MIRGFTISTIVHASVLAMAVLSWPHQKSECDKAIEKLEREQPGLDAVDILMRLPQCASAIDVPIDFVDIGLVTDIAPITKAEPEPEAEPVPEEAPDEEADPADEENLTPEEVDANDTRAEEPSEDDIVVEDDKAEPEPKPEPEKEPEKKKPEPRKEEKLVEKTKPKAESDDLDFLNDFEDVLKTKAQNQRKAPPPAEPPRIQKPVLTDAQEPRRGAGNRTGNTASLQAAVRRQIGYCWNGVDDLPKEDQINVVVRLKLARDGTLSNSAELITPKSRPIGRSGIPVDLALRAVRKCAPYKLPADDYDQWQEIDVTIGPEN</sequence>
<evidence type="ECO:0008006" key="4">
    <source>
        <dbReference type="Google" id="ProtNLM"/>
    </source>
</evidence>
<gene>
    <name evidence="2" type="ORF">HJO_09729</name>
</gene>
<feature type="region of interest" description="Disordered" evidence="1">
    <location>
        <begin position="80"/>
        <end position="173"/>
    </location>
</feature>
<dbReference type="eggNOG" id="COG5373">
    <property type="taxonomic scope" value="Bacteria"/>
</dbReference>
<dbReference type="EMBL" id="ARYK01000004">
    <property type="protein sequence ID" value="KCZ92305.1"/>
    <property type="molecule type" value="Genomic_DNA"/>
</dbReference>
<dbReference type="OrthoDB" id="7161229at2"/>
<accession>A0A059FNP3</accession>
<name>A0A059FNP3_9PROT</name>
<feature type="region of interest" description="Disordered" evidence="1">
    <location>
        <begin position="186"/>
        <end position="224"/>
    </location>
</feature>
<proteinExistence type="predicted"/>
<dbReference type="AlphaFoldDB" id="A0A059FNP3"/>
<dbReference type="STRING" id="1280950.HJO_09729"/>
<feature type="compositionally biased region" description="Acidic residues" evidence="1">
    <location>
        <begin position="122"/>
        <end position="134"/>
    </location>
</feature>
<comment type="caution">
    <text evidence="2">The sequence shown here is derived from an EMBL/GenBank/DDBJ whole genome shotgun (WGS) entry which is preliminary data.</text>
</comment>
<evidence type="ECO:0000313" key="3">
    <source>
        <dbReference type="Proteomes" id="UP000025171"/>
    </source>
</evidence>
<feature type="compositionally biased region" description="Basic and acidic residues" evidence="1">
    <location>
        <begin position="135"/>
        <end position="169"/>
    </location>
</feature>
<protein>
    <recommendedName>
        <fullName evidence="4">TonB family protein</fullName>
    </recommendedName>
</protein>
<feature type="compositionally biased region" description="Acidic residues" evidence="1">
    <location>
        <begin position="84"/>
        <end position="114"/>
    </location>
</feature>
<dbReference type="Proteomes" id="UP000025171">
    <property type="component" value="Unassembled WGS sequence"/>
</dbReference>
<dbReference type="PATRIC" id="fig|1280950.3.peg.1948"/>
<dbReference type="SUPFAM" id="SSF74653">
    <property type="entry name" value="TolA/TonB C-terminal domain"/>
    <property type="match status" value="1"/>
</dbReference>
<dbReference type="RefSeq" id="WP_035616536.1">
    <property type="nucleotide sequence ID" value="NZ_ARYK01000004.1"/>
</dbReference>
<organism evidence="2 3">
    <name type="scientific">Hyphomonas johnsonii MHS-2</name>
    <dbReference type="NCBI Taxonomy" id="1280950"/>
    <lineage>
        <taxon>Bacteria</taxon>
        <taxon>Pseudomonadati</taxon>
        <taxon>Pseudomonadota</taxon>
        <taxon>Alphaproteobacteria</taxon>
        <taxon>Hyphomonadales</taxon>
        <taxon>Hyphomonadaceae</taxon>
        <taxon>Hyphomonas</taxon>
    </lineage>
</organism>